<name>A0ABY5E0B7_9BACT</name>
<evidence type="ECO:0008006" key="3">
    <source>
        <dbReference type="Google" id="ProtNLM"/>
    </source>
</evidence>
<dbReference type="Gene3D" id="2.60.120.1140">
    <property type="entry name" value="Protein of unknown function DUF192"/>
    <property type="match status" value="1"/>
</dbReference>
<protein>
    <recommendedName>
        <fullName evidence="3">DUF192 domain-containing protein</fullName>
    </recommendedName>
</protein>
<accession>A0ABY5E0B7</accession>
<reference evidence="1" key="1">
    <citation type="submission" date="2022-07" db="EMBL/GenBank/DDBJ databases">
        <title>Arcobacter roscoffensis sp. nov., a marine bacterium isolated from coastal seawater collected from Roscoff, France.</title>
        <authorList>
            <person name="Pascual J."/>
            <person name="Lepeaux C."/>
            <person name="Methner A."/>
            <person name="Overmann J."/>
        </authorList>
    </citation>
    <scope>NUCLEOTIDE SEQUENCE</scope>
    <source>
        <strain evidence="1">ARW1-2F2</strain>
    </source>
</reference>
<evidence type="ECO:0000313" key="2">
    <source>
        <dbReference type="Proteomes" id="UP001060012"/>
    </source>
</evidence>
<dbReference type="Proteomes" id="UP001060012">
    <property type="component" value="Chromosome"/>
</dbReference>
<organism evidence="1 2">
    <name type="scientific">Arcobacter roscoffensis</name>
    <dbReference type="NCBI Taxonomy" id="2961520"/>
    <lineage>
        <taxon>Bacteria</taxon>
        <taxon>Pseudomonadati</taxon>
        <taxon>Campylobacterota</taxon>
        <taxon>Epsilonproteobacteria</taxon>
        <taxon>Campylobacterales</taxon>
        <taxon>Arcobacteraceae</taxon>
        <taxon>Arcobacter</taxon>
    </lineage>
</organism>
<proteinExistence type="predicted"/>
<dbReference type="InterPro" id="IPR038695">
    <property type="entry name" value="Saro_0823-like_sf"/>
</dbReference>
<gene>
    <name evidence="1" type="ORF">NJU99_10305</name>
</gene>
<evidence type="ECO:0000313" key="1">
    <source>
        <dbReference type="EMBL" id="UTJ05657.1"/>
    </source>
</evidence>
<keyword evidence="2" id="KW-1185">Reference proteome</keyword>
<sequence>MTNKLKTCLLYTLLGFTIGGYANIKEPDYYSKKGYCIVNTSKQKAIGLNRFKTVKEFKEKCNSKMIFHFEKDECRLFTMKDMKFDIYIKDKKSNQKFKIKEEKLMCGKTVIEYVK</sequence>
<dbReference type="RefSeq" id="WP_254575838.1">
    <property type="nucleotide sequence ID" value="NZ_CP100595.1"/>
</dbReference>
<dbReference type="EMBL" id="CP100595">
    <property type="protein sequence ID" value="UTJ05657.1"/>
    <property type="molecule type" value="Genomic_DNA"/>
</dbReference>